<feature type="domain" description="Golgi pH regulator conserved" evidence="8">
    <location>
        <begin position="62"/>
        <end position="129"/>
    </location>
</feature>
<feature type="coiled-coil region" evidence="5">
    <location>
        <begin position="95"/>
        <end position="147"/>
    </location>
</feature>
<dbReference type="PANTHER" id="PTHR15948">
    <property type="entry name" value="G-PROTEIN COUPLED RECEPTOR 89-RELATED"/>
    <property type="match status" value="1"/>
</dbReference>
<dbReference type="InterPro" id="IPR025969">
    <property type="entry name" value="ABA_GPCR_dom"/>
</dbReference>
<keyword evidence="2 6" id="KW-0812">Transmembrane</keyword>
<reference evidence="9" key="1">
    <citation type="journal article" date="2020" name="J. Eukaryot. Microbiol.">
        <title>De novo Sequencing, Assembly and Annotation of the Transcriptome for the Free-Living Testate Amoeba Arcella intermedia.</title>
        <authorList>
            <person name="Ribeiro G.M."/>
            <person name="Porfirio-Sousa A.L."/>
            <person name="Maurer-Alcala X.X."/>
            <person name="Katz L.A."/>
            <person name="Lahr D.J.G."/>
        </authorList>
    </citation>
    <scope>NUCLEOTIDE SEQUENCE</scope>
</reference>
<feature type="transmembrane region" description="Helical" evidence="6">
    <location>
        <begin position="302"/>
        <end position="326"/>
    </location>
</feature>
<keyword evidence="4 6" id="KW-0472">Membrane</keyword>
<evidence type="ECO:0000256" key="4">
    <source>
        <dbReference type="ARBA" id="ARBA00023136"/>
    </source>
</evidence>
<feature type="transmembrane region" description="Helical" evidence="6">
    <location>
        <begin position="29"/>
        <end position="48"/>
    </location>
</feature>
<accession>A0A6B2L6N5</accession>
<proteinExistence type="predicted"/>
<sequence>MSLMISLLIVVFPFFLCYFFFRNYFRFQFAIAFSLILSFVFLVLFWKLGDPFPILNEQSGYFSIEMGISRIGIIGVTIMSVLSGIGAVDFPLQNMSFLMRNLNTVQNQIQQAEVQYIQNTNKLINLKKRLQKLKAEEKKKKSESQKQGTGLKLLNLLWNPKNNTELTDLTNEIHLLENFNNELFEEVTEFRNEEARIKYSQTFLGKLLDFSGYFFSVYCAWKLFISAINVLFQRVAKNDPVTFSFELLARYFYVDVDFQFWSQYISFLLVGVLIATSIRGFLKKFLTLFHTYSSSVSVTSIYTGLILGEVMGIYFVSNILLLRMSLPAKYRAMVTYVLGDIEFDFYHRWFDFIFIPSALLTIAMFLVNIGRKPLTNYRERSKLL</sequence>
<protein>
    <recommendedName>
        <fullName evidence="10">Abscisic acid G-protein coupled receptor-like domain-containing protein</fullName>
    </recommendedName>
</protein>
<feature type="transmembrane region" description="Helical" evidence="6">
    <location>
        <begin position="210"/>
        <end position="232"/>
    </location>
</feature>
<feature type="transmembrane region" description="Helical" evidence="6">
    <location>
        <begin position="346"/>
        <end position="370"/>
    </location>
</feature>
<feature type="transmembrane region" description="Helical" evidence="6">
    <location>
        <begin position="68"/>
        <end position="92"/>
    </location>
</feature>
<dbReference type="InterPro" id="IPR022535">
    <property type="entry name" value="Golgi_pH-regulator_cons_dom"/>
</dbReference>
<feature type="domain" description="Abscisic acid G-protein coupled receptor-like" evidence="7">
    <location>
        <begin position="199"/>
        <end position="367"/>
    </location>
</feature>
<evidence type="ECO:0000259" key="7">
    <source>
        <dbReference type="Pfam" id="PF12430"/>
    </source>
</evidence>
<evidence type="ECO:0000256" key="1">
    <source>
        <dbReference type="ARBA" id="ARBA00004141"/>
    </source>
</evidence>
<feature type="transmembrane region" description="Helical" evidence="6">
    <location>
        <begin position="261"/>
        <end position="282"/>
    </location>
</feature>
<dbReference type="PANTHER" id="PTHR15948:SF0">
    <property type="entry name" value="GOLGI PH REGULATOR A-RELATED"/>
    <property type="match status" value="1"/>
</dbReference>
<dbReference type="EMBL" id="GIBP01003655">
    <property type="protein sequence ID" value="NDV32624.1"/>
    <property type="molecule type" value="Transcribed_RNA"/>
</dbReference>
<evidence type="ECO:0000256" key="6">
    <source>
        <dbReference type="SAM" id="Phobius"/>
    </source>
</evidence>
<name>A0A6B2L6N5_9EUKA</name>
<comment type="subcellular location">
    <subcellularLocation>
        <location evidence="1">Membrane</location>
        <topology evidence="1">Multi-pass membrane protein</topology>
    </subcellularLocation>
</comment>
<evidence type="ECO:0000259" key="8">
    <source>
        <dbReference type="Pfam" id="PF12537"/>
    </source>
</evidence>
<dbReference type="GO" id="GO:0016020">
    <property type="term" value="C:membrane"/>
    <property type="evidence" value="ECO:0007669"/>
    <property type="project" value="UniProtKB-SubCell"/>
</dbReference>
<keyword evidence="3 6" id="KW-1133">Transmembrane helix</keyword>
<keyword evidence="5" id="KW-0175">Coiled coil</keyword>
<dbReference type="AlphaFoldDB" id="A0A6B2L6N5"/>
<evidence type="ECO:0000313" key="9">
    <source>
        <dbReference type="EMBL" id="NDV32624.1"/>
    </source>
</evidence>
<dbReference type="Pfam" id="PF12430">
    <property type="entry name" value="ABA_GPCR"/>
    <property type="match status" value="1"/>
</dbReference>
<feature type="transmembrane region" description="Helical" evidence="6">
    <location>
        <begin position="6"/>
        <end position="22"/>
    </location>
</feature>
<evidence type="ECO:0008006" key="10">
    <source>
        <dbReference type="Google" id="ProtNLM"/>
    </source>
</evidence>
<dbReference type="InterPro" id="IPR015672">
    <property type="entry name" value="GPHR/GTG"/>
</dbReference>
<evidence type="ECO:0000256" key="3">
    <source>
        <dbReference type="ARBA" id="ARBA00022989"/>
    </source>
</evidence>
<dbReference type="Pfam" id="PF12537">
    <property type="entry name" value="GPHR_N"/>
    <property type="match status" value="1"/>
</dbReference>
<evidence type="ECO:0000256" key="5">
    <source>
        <dbReference type="SAM" id="Coils"/>
    </source>
</evidence>
<organism evidence="9">
    <name type="scientific">Arcella intermedia</name>
    <dbReference type="NCBI Taxonomy" id="1963864"/>
    <lineage>
        <taxon>Eukaryota</taxon>
        <taxon>Amoebozoa</taxon>
        <taxon>Tubulinea</taxon>
        <taxon>Elardia</taxon>
        <taxon>Arcellinida</taxon>
        <taxon>Sphaerothecina</taxon>
        <taxon>Arcellidae</taxon>
        <taxon>Arcella</taxon>
    </lineage>
</organism>
<evidence type="ECO:0000256" key="2">
    <source>
        <dbReference type="ARBA" id="ARBA00022692"/>
    </source>
</evidence>